<keyword evidence="3" id="KW-1185">Reference proteome</keyword>
<dbReference type="EnsemblPlants" id="AES91196">
    <property type="protein sequence ID" value="AES91196"/>
    <property type="gene ID" value="MTR_4g107790"/>
</dbReference>
<reference evidence="1 3" key="2">
    <citation type="journal article" date="2014" name="BMC Genomics">
        <title>An improved genome release (version Mt4.0) for the model legume Medicago truncatula.</title>
        <authorList>
            <person name="Tang H."/>
            <person name="Krishnakumar V."/>
            <person name="Bidwell S."/>
            <person name="Rosen B."/>
            <person name="Chan A."/>
            <person name="Zhou S."/>
            <person name="Gentzbittel L."/>
            <person name="Childs K.L."/>
            <person name="Yandell M."/>
            <person name="Gundlach H."/>
            <person name="Mayer K.F."/>
            <person name="Schwartz D.C."/>
            <person name="Town C.D."/>
        </authorList>
    </citation>
    <scope>GENOME REANNOTATION</scope>
    <source>
        <strain evidence="2 3">cv. Jemalong A17</strain>
    </source>
</reference>
<gene>
    <name evidence="1" type="ordered locus">MTR_4g107790</name>
</gene>
<dbReference type="AlphaFoldDB" id="G7JPW7"/>
<sequence>MPGDGLDVSVLPQNPLGQVTVHPTDTAHNPARIPKNLLKVLDLPVLFIRPQAYVIKLYTIKQ</sequence>
<accession>G7JPW7</accession>
<dbReference type="PaxDb" id="3880-AES91196"/>
<reference evidence="2" key="3">
    <citation type="submission" date="2015-04" db="UniProtKB">
        <authorList>
            <consortium name="EnsemblPlants"/>
        </authorList>
    </citation>
    <scope>IDENTIFICATION</scope>
    <source>
        <strain evidence="2">cv. Jemalong A17</strain>
    </source>
</reference>
<dbReference type="HOGENOM" id="CLU_2907473_0_0_1"/>
<evidence type="ECO:0000313" key="3">
    <source>
        <dbReference type="Proteomes" id="UP000002051"/>
    </source>
</evidence>
<dbReference type="EMBL" id="CM001220">
    <property type="protein sequence ID" value="AES91196.1"/>
    <property type="molecule type" value="Genomic_DNA"/>
</dbReference>
<protein>
    <submittedName>
        <fullName evidence="1 2">Uncharacterized protein</fullName>
    </submittedName>
</protein>
<evidence type="ECO:0000313" key="1">
    <source>
        <dbReference type="EMBL" id="AES91196.1"/>
    </source>
</evidence>
<name>G7JPW7_MEDTR</name>
<dbReference type="Proteomes" id="UP000002051">
    <property type="component" value="Chromosome 4"/>
</dbReference>
<organism evidence="1 3">
    <name type="scientific">Medicago truncatula</name>
    <name type="common">Barrel medic</name>
    <name type="synonym">Medicago tribuloides</name>
    <dbReference type="NCBI Taxonomy" id="3880"/>
    <lineage>
        <taxon>Eukaryota</taxon>
        <taxon>Viridiplantae</taxon>
        <taxon>Streptophyta</taxon>
        <taxon>Embryophyta</taxon>
        <taxon>Tracheophyta</taxon>
        <taxon>Spermatophyta</taxon>
        <taxon>Magnoliopsida</taxon>
        <taxon>eudicotyledons</taxon>
        <taxon>Gunneridae</taxon>
        <taxon>Pentapetalae</taxon>
        <taxon>rosids</taxon>
        <taxon>fabids</taxon>
        <taxon>Fabales</taxon>
        <taxon>Fabaceae</taxon>
        <taxon>Papilionoideae</taxon>
        <taxon>50 kb inversion clade</taxon>
        <taxon>NPAAA clade</taxon>
        <taxon>Hologalegina</taxon>
        <taxon>IRL clade</taxon>
        <taxon>Trifolieae</taxon>
        <taxon>Medicago</taxon>
    </lineage>
</organism>
<reference evidence="1 3" key="1">
    <citation type="journal article" date="2011" name="Nature">
        <title>The Medicago genome provides insight into the evolution of rhizobial symbioses.</title>
        <authorList>
            <person name="Young N.D."/>
            <person name="Debelle F."/>
            <person name="Oldroyd G.E."/>
            <person name="Geurts R."/>
            <person name="Cannon S.B."/>
            <person name="Udvardi M.K."/>
            <person name="Benedito V.A."/>
            <person name="Mayer K.F."/>
            <person name="Gouzy J."/>
            <person name="Schoof H."/>
            <person name="Van de Peer Y."/>
            <person name="Proost S."/>
            <person name="Cook D.R."/>
            <person name="Meyers B.C."/>
            <person name="Spannagl M."/>
            <person name="Cheung F."/>
            <person name="De Mita S."/>
            <person name="Krishnakumar V."/>
            <person name="Gundlach H."/>
            <person name="Zhou S."/>
            <person name="Mudge J."/>
            <person name="Bharti A.K."/>
            <person name="Murray J.D."/>
            <person name="Naoumkina M.A."/>
            <person name="Rosen B."/>
            <person name="Silverstein K.A."/>
            <person name="Tang H."/>
            <person name="Rombauts S."/>
            <person name="Zhao P.X."/>
            <person name="Zhou P."/>
            <person name="Barbe V."/>
            <person name="Bardou P."/>
            <person name="Bechner M."/>
            <person name="Bellec A."/>
            <person name="Berger A."/>
            <person name="Berges H."/>
            <person name="Bidwell S."/>
            <person name="Bisseling T."/>
            <person name="Choisne N."/>
            <person name="Couloux A."/>
            <person name="Denny R."/>
            <person name="Deshpande S."/>
            <person name="Dai X."/>
            <person name="Doyle J.J."/>
            <person name="Dudez A.M."/>
            <person name="Farmer A.D."/>
            <person name="Fouteau S."/>
            <person name="Franken C."/>
            <person name="Gibelin C."/>
            <person name="Gish J."/>
            <person name="Goldstein S."/>
            <person name="Gonzalez A.J."/>
            <person name="Green P.J."/>
            <person name="Hallab A."/>
            <person name="Hartog M."/>
            <person name="Hua A."/>
            <person name="Humphray S.J."/>
            <person name="Jeong D.H."/>
            <person name="Jing Y."/>
            <person name="Jocker A."/>
            <person name="Kenton S.M."/>
            <person name="Kim D.J."/>
            <person name="Klee K."/>
            <person name="Lai H."/>
            <person name="Lang C."/>
            <person name="Lin S."/>
            <person name="Macmil S.L."/>
            <person name="Magdelenat G."/>
            <person name="Matthews L."/>
            <person name="McCorrison J."/>
            <person name="Monaghan E.L."/>
            <person name="Mun J.H."/>
            <person name="Najar F.Z."/>
            <person name="Nicholson C."/>
            <person name="Noirot C."/>
            <person name="O'Bleness M."/>
            <person name="Paule C.R."/>
            <person name="Poulain J."/>
            <person name="Prion F."/>
            <person name="Qin B."/>
            <person name="Qu C."/>
            <person name="Retzel E.F."/>
            <person name="Riddle C."/>
            <person name="Sallet E."/>
            <person name="Samain S."/>
            <person name="Samson N."/>
            <person name="Sanders I."/>
            <person name="Saurat O."/>
            <person name="Scarpelli C."/>
            <person name="Schiex T."/>
            <person name="Segurens B."/>
            <person name="Severin A.J."/>
            <person name="Sherrier D.J."/>
            <person name="Shi R."/>
            <person name="Sims S."/>
            <person name="Singer S.R."/>
            <person name="Sinharoy S."/>
            <person name="Sterck L."/>
            <person name="Viollet A."/>
            <person name="Wang B.B."/>
            <person name="Wang K."/>
            <person name="Wang M."/>
            <person name="Wang X."/>
            <person name="Warfsmann J."/>
            <person name="Weissenbach J."/>
            <person name="White D.D."/>
            <person name="White J.D."/>
            <person name="Wiley G.B."/>
            <person name="Wincker P."/>
            <person name="Xing Y."/>
            <person name="Yang L."/>
            <person name="Yao Z."/>
            <person name="Ying F."/>
            <person name="Zhai J."/>
            <person name="Zhou L."/>
            <person name="Zuber A."/>
            <person name="Denarie J."/>
            <person name="Dixon R.A."/>
            <person name="May G.D."/>
            <person name="Schwartz D.C."/>
            <person name="Rogers J."/>
            <person name="Quetier F."/>
            <person name="Town C.D."/>
            <person name="Roe B.A."/>
        </authorList>
    </citation>
    <scope>NUCLEOTIDE SEQUENCE [LARGE SCALE GENOMIC DNA]</scope>
    <source>
        <strain evidence="1">A17</strain>
        <strain evidence="2 3">cv. Jemalong A17</strain>
    </source>
</reference>
<evidence type="ECO:0000313" key="2">
    <source>
        <dbReference type="EnsemblPlants" id="AES91196"/>
    </source>
</evidence>
<proteinExistence type="predicted"/>